<evidence type="ECO:0000313" key="1">
    <source>
        <dbReference type="EMBL" id="QKO02994.1"/>
    </source>
</evidence>
<accession>A0A6N0A5C8</accession>
<reference evidence="1 2" key="1">
    <citation type="submission" date="2020-06" db="EMBL/GenBank/DDBJ databases">
        <authorList>
            <person name="Moran J."/>
            <person name="Kenna M."/>
            <person name="Ware V."/>
            <person name="Garlena R.A."/>
            <person name="Russell D.A."/>
            <person name="Pope W.H."/>
            <person name="Jacobs-Sera D."/>
            <person name="Hatfull G.F."/>
        </authorList>
    </citation>
    <scope>NUCLEOTIDE SEQUENCE [LARGE SCALE GENOMIC DNA]</scope>
</reference>
<evidence type="ECO:0000313" key="2">
    <source>
        <dbReference type="Proteomes" id="UP000509569"/>
    </source>
</evidence>
<organism evidence="1 2">
    <name type="scientific">Gordonia phage TZGordon</name>
    <dbReference type="NCBI Taxonomy" id="2744004"/>
    <lineage>
        <taxon>Viruses</taxon>
        <taxon>Duplodnaviria</taxon>
        <taxon>Heunggongvirae</taxon>
        <taxon>Uroviricota</taxon>
        <taxon>Caudoviricetes</taxon>
        <taxon>Ruthgordonvirinae</taxon>
        <taxon>Vendettavirus</taxon>
        <taxon>Vendettavirus tzgordon</taxon>
    </lineage>
</organism>
<keyword evidence="2" id="KW-1185">Reference proteome</keyword>
<dbReference type="RefSeq" id="YP_010051164.1">
    <property type="nucleotide sequence ID" value="NC_054438.1"/>
</dbReference>
<sequence length="47" mass="5076">MNSGDCQFCWDVAEVLAEAGNSTHRIEYDTVHEHAHKGAAVYDGGAL</sequence>
<gene>
    <name evidence="1" type="primary">76</name>
    <name evidence="1" type="ORF">SEA_TZGORDON_76</name>
</gene>
<name>A0A6N0A5C8_9CAUD</name>
<dbReference type="Proteomes" id="UP000509569">
    <property type="component" value="Segment"/>
</dbReference>
<dbReference type="KEGG" id="vg:63911905"/>
<dbReference type="EMBL" id="MT553344">
    <property type="protein sequence ID" value="QKO02994.1"/>
    <property type="molecule type" value="Genomic_DNA"/>
</dbReference>
<protein>
    <submittedName>
        <fullName evidence="1">Uncharacterized protein</fullName>
    </submittedName>
</protein>
<proteinExistence type="predicted"/>
<dbReference type="GeneID" id="63911905"/>